<evidence type="ECO:0000256" key="9">
    <source>
        <dbReference type="ARBA" id="ARBA00023069"/>
    </source>
</evidence>
<keyword evidence="7" id="KW-0970">Cilium biogenesis/degradation</keyword>
<dbReference type="GO" id="GO:0005525">
    <property type="term" value="F:GTP binding"/>
    <property type="evidence" value="ECO:0007669"/>
    <property type="project" value="UniProtKB-KW"/>
</dbReference>
<evidence type="ECO:0000256" key="2">
    <source>
        <dbReference type="ARBA" id="ARBA00006270"/>
    </source>
</evidence>
<dbReference type="Proteomes" id="UP001209878">
    <property type="component" value="Unassembled WGS sequence"/>
</dbReference>
<dbReference type="PANTHER" id="PTHR14983:SF1">
    <property type="entry name" value="CILIOGENESIS AND PLANAR POLARITY EFFECTOR 2"/>
    <property type="match status" value="1"/>
</dbReference>
<proteinExistence type="inferred from homology"/>
<dbReference type="InterPro" id="IPR001806">
    <property type="entry name" value="Small_GTPase"/>
</dbReference>
<evidence type="ECO:0000313" key="15">
    <source>
        <dbReference type="Proteomes" id="UP001209878"/>
    </source>
</evidence>
<comment type="caution">
    <text evidence="14">The sequence shown here is derived from an EMBL/GenBank/DDBJ whole genome shotgun (WGS) entry which is preliminary data.</text>
</comment>
<keyword evidence="8" id="KW-0653">Protein transport</keyword>
<keyword evidence="5" id="KW-0268">Exocytosis</keyword>
<organism evidence="14 15">
    <name type="scientific">Ridgeia piscesae</name>
    <name type="common">Tubeworm</name>
    <dbReference type="NCBI Taxonomy" id="27915"/>
    <lineage>
        <taxon>Eukaryota</taxon>
        <taxon>Metazoa</taxon>
        <taxon>Spiralia</taxon>
        <taxon>Lophotrochozoa</taxon>
        <taxon>Annelida</taxon>
        <taxon>Polychaeta</taxon>
        <taxon>Sedentaria</taxon>
        <taxon>Canalipalpata</taxon>
        <taxon>Sabellida</taxon>
        <taxon>Siboglinidae</taxon>
        <taxon>Ridgeia</taxon>
    </lineage>
</organism>
<evidence type="ECO:0000256" key="11">
    <source>
        <dbReference type="ARBA" id="ARBA00023212"/>
    </source>
</evidence>
<keyword evidence="11" id="KW-0206">Cytoskeleton</keyword>
<evidence type="ECO:0000256" key="7">
    <source>
        <dbReference type="ARBA" id="ARBA00022794"/>
    </source>
</evidence>
<keyword evidence="10" id="KW-0547">Nucleotide-binding</keyword>
<evidence type="ECO:0000256" key="5">
    <source>
        <dbReference type="ARBA" id="ARBA00022483"/>
    </source>
</evidence>
<evidence type="ECO:0000256" key="12">
    <source>
        <dbReference type="ARBA" id="ARBA00023273"/>
    </source>
</evidence>
<dbReference type="GO" id="GO:0030030">
    <property type="term" value="P:cell projection organization"/>
    <property type="evidence" value="ECO:0007669"/>
    <property type="project" value="UniProtKB-KW"/>
</dbReference>
<dbReference type="SUPFAM" id="SSF52540">
    <property type="entry name" value="P-loop containing nucleoside triphosphate hydrolases"/>
    <property type="match status" value="1"/>
</dbReference>
<dbReference type="InterPro" id="IPR039677">
    <property type="entry name" value="RSG1"/>
</dbReference>
<evidence type="ECO:0000256" key="8">
    <source>
        <dbReference type="ARBA" id="ARBA00022927"/>
    </source>
</evidence>
<evidence type="ECO:0000256" key="4">
    <source>
        <dbReference type="ARBA" id="ARBA00022448"/>
    </source>
</evidence>
<dbReference type="PROSITE" id="PS51419">
    <property type="entry name" value="RAB"/>
    <property type="match status" value="1"/>
</dbReference>
<comment type="similarity">
    <text evidence="2">Belongs to the small GTPase superfamily. Rab family.</text>
</comment>
<evidence type="ECO:0000256" key="6">
    <source>
        <dbReference type="ARBA" id="ARBA00022490"/>
    </source>
</evidence>
<evidence type="ECO:0000256" key="3">
    <source>
        <dbReference type="ARBA" id="ARBA00021423"/>
    </source>
</evidence>
<evidence type="ECO:0000256" key="13">
    <source>
        <dbReference type="ARBA" id="ARBA00030243"/>
    </source>
</evidence>
<keyword evidence="9" id="KW-0969">Cilium</keyword>
<comment type="subcellular location">
    <subcellularLocation>
        <location evidence="1">Cytoplasm</location>
        <location evidence="1">Cytoskeleton</location>
        <location evidence="1">Cilium basal body</location>
    </subcellularLocation>
</comment>
<accession>A0AAD9UD07</accession>
<dbReference type="PANTHER" id="PTHR14983">
    <property type="entry name" value="CILIOGENESIS AND PLANAR POLARITY EFFECTOR 2"/>
    <property type="match status" value="1"/>
</dbReference>
<dbReference type="GO" id="GO:0015031">
    <property type="term" value="P:protein transport"/>
    <property type="evidence" value="ECO:0007669"/>
    <property type="project" value="UniProtKB-KW"/>
</dbReference>
<dbReference type="EMBL" id="JAODUO010000250">
    <property type="protein sequence ID" value="KAK2184849.1"/>
    <property type="molecule type" value="Genomic_DNA"/>
</dbReference>
<dbReference type="PRINTS" id="PR00449">
    <property type="entry name" value="RASTRNSFRMNG"/>
</dbReference>
<gene>
    <name evidence="14" type="ORF">NP493_250g02007</name>
</gene>
<evidence type="ECO:0000256" key="10">
    <source>
        <dbReference type="ARBA" id="ARBA00023134"/>
    </source>
</evidence>
<evidence type="ECO:0000313" key="14">
    <source>
        <dbReference type="EMBL" id="KAK2184849.1"/>
    </source>
</evidence>
<keyword evidence="15" id="KW-1185">Reference proteome</keyword>
<name>A0AAD9UD07_RIDPI</name>
<dbReference type="GO" id="GO:0006887">
    <property type="term" value="P:exocytosis"/>
    <property type="evidence" value="ECO:0007669"/>
    <property type="project" value="UniProtKB-KW"/>
</dbReference>
<dbReference type="AlphaFoldDB" id="A0AAD9UD07"/>
<sequence length="253" mass="28932">MSVKTGFICAEWHMTDEGREVMTSVVHRNRRKKRSFGLLERPVRPPVMSVDEYEYKVFVSGKSGVGKSATVANLCGSDIPDIHSETPGIQTSIVYWPAKIVDINRVVMFKLHFWDAGENALKKFDHVLPACKERVDAIMLMFSFVDKSSFDDIPHQMSRILEPHDNVCKFVMGTKLDLEDRCEVTRKDIREFEVNWKLPVLTVTNAPVSAATDHVSDVDQITINMNYICDELWRRDQLLAAGHRNNPTALPYY</sequence>
<dbReference type="GO" id="GO:0003924">
    <property type="term" value="F:GTPase activity"/>
    <property type="evidence" value="ECO:0007669"/>
    <property type="project" value="InterPro"/>
</dbReference>
<keyword evidence="10" id="KW-0342">GTP-binding</keyword>
<keyword evidence="4" id="KW-0813">Transport</keyword>
<keyword evidence="6" id="KW-0963">Cytoplasm</keyword>
<dbReference type="InterPro" id="IPR027417">
    <property type="entry name" value="P-loop_NTPase"/>
</dbReference>
<reference evidence="14" key="1">
    <citation type="journal article" date="2023" name="Mol. Biol. Evol.">
        <title>Third-Generation Sequencing Reveals the Adaptive Role of the Epigenome in Three Deep-Sea Polychaetes.</title>
        <authorList>
            <person name="Perez M."/>
            <person name="Aroh O."/>
            <person name="Sun Y."/>
            <person name="Lan Y."/>
            <person name="Juniper S.K."/>
            <person name="Young C.R."/>
            <person name="Angers B."/>
            <person name="Qian P.Y."/>
        </authorList>
    </citation>
    <scope>NUCLEOTIDE SEQUENCE</scope>
    <source>
        <strain evidence="14">R07B-5</strain>
    </source>
</reference>
<evidence type="ECO:0000256" key="1">
    <source>
        <dbReference type="ARBA" id="ARBA00004120"/>
    </source>
</evidence>
<keyword evidence="12" id="KW-0966">Cell projection</keyword>
<protein>
    <recommendedName>
        <fullName evidence="3">Ciliogenesis and planar polarity effector 2</fullName>
    </recommendedName>
    <alternativeName>
        <fullName evidence="13">REM2- and Rab-like small GTPase 1</fullName>
    </alternativeName>
</protein>
<dbReference type="Pfam" id="PF00071">
    <property type="entry name" value="Ras"/>
    <property type="match status" value="1"/>
</dbReference>
<dbReference type="Gene3D" id="3.40.50.300">
    <property type="entry name" value="P-loop containing nucleotide triphosphate hydrolases"/>
    <property type="match status" value="1"/>
</dbReference>